<evidence type="ECO:0000313" key="2">
    <source>
        <dbReference type="Proteomes" id="UP001148838"/>
    </source>
</evidence>
<name>A0ABQ8SV86_PERAM</name>
<protein>
    <submittedName>
        <fullName evidence="1">Uncharacterized protein</fullName>
    </submittedName>
</protein>
<reference evidence="1 2" key="1">
    <citation type="journal article" date="2022" name="Allergy">
        <title>Genome assembly and annotation of Periplaneta americana reveal a comprehensive cockroach allergen profile.</title>
        <authorList>
            <person name="Wang L."/>
            <person name="Xiong Q."/>
            <person name="Saelim N."/>
            <person name="Wang L."/>
            <person name="Nong W."/>
            <person name="Wan A.T."/>
            <person name="Shi M."/>
            <person name="Liu X."/>
            <person name="Cao Q."/>
            <person name="Hui J.H.L."/>
            <person name="Sookrung N."/>
            <person name="Leung T.F."/>
            <person name="Tungtrongchitr A."/>
            <person name="Tsui S.K.W."/>
        </authorList>
    </citation>
    <scope>NUCLEOTIDE SEQUENCE [LARGE SCALE GENOMIC DNA]</scope>
    <source>
        <strain evidence="1">PWHHKU_190912</strain>
    </source>
</reference>
<accession>A0ABQ8SV86</accession>
<evidence type="ECO:0000313" key="1">
    <source>
        <dbReference type="EMBL" id="KAJ4438116.1"/>
    </source>
</evidence>
<dbReference type="Proteomes" id="UP001148838">
    <property type="component" value="Unassembled WGS sequence"/>
</dbReference>
<comment type="caution">
    <text evidence="1">The sequence shown here is derived from an EMBL/GenBank/DDBJ whole genome shotgun (WGS) entry which is preliminary data.</text>
</comment>
<keyword evidence="2" id="KW-1185">Reference proteome</keyword>
<gene>
    <name evidence="1" type="ORF">ANN_14055</name>
</gene>
<sequence length="137" mass="15478">MAVDIGHIRQHICLTRGQAIKGNIEGGEFDSVLWIEFGVAQWSERLVRRTKDPVGTAVREDAGKMQMAGQRKKLLRHLPPVQVRDGCLLLLQLFRTQERITDLLAHYSALQRSHLEFPVRTEGKCTQTPIAGLKHST</sequence>
<organism evidence="1 2">
    <name type="scientific">Periplaneta americana</name>
    <name type="common">American cockroach</name>
    <name type="synonym">Blatta americana</name>
    <dbReference type="NCBI Taxonomy" id="6978"/>
    <lineage>
        <taxon>Eukaryota</taxon>
        <taxon>Metazoa</taxon>
        <taxon>Ecdysozoa</taxon>
        <taxon>Arthropoda</taxon>
        <taxon>Hexapoda</taxon>
        <taxon>Insecta</taxon>
        <taxon>Pterygota</taxon>
        <taxon>Neoptera</taxon>
        <taxon>Polyneoptera</taxon>
        <taxon>Dictyoptera</taxon>
        <taxon>Blattodea</taxon>
        <taxon>Blattoidea</taxon>
        <taxon>Blattidae</taxon>
        <taxon>Blattinae</taxon>
        <taxon>Periplaneta</taxon>
    </lineage>
</organism>
<dbReference type="EMBL" id="JAJSOF020000019">
    <property type="protein sequence ID" value="KAJ4438116.1"/>
    <property type="molecule type" value="Genomic_DNA"/>
</dbReference>
<proteinExistence type="predicted"/>